<gene>
    <name evidence="1" type="ORF">EV702DRAFT_962229</name>
</gene>
<reference evidence="1" key="1">
    <citation type="journal article" date="2020" name="New Phytol.">
        <title>Comparative genomics reveals dynamic genome evolution in host specialist ectomycorrhizal fungi.</title>
        <authorList>
            <person name="Lofgren L.A."/>
            <person name="Nguyen N.H."/>
            <person name="Vilgalys R."/>
            <person name="Ruytinx J."/>
            <person name="Liao H.L."/>
            <person name="Branco S."/>
            <person name="Kuo A."/>
            <person name="LaButti K."/>
            <person name="Lipzen A."/>
            <person name="Andreopoulos W."/>
            <person name="Pangilinan J."/>
            <person name="Riley R."/>
            <person name="Hundley H."/>
            <person name="Na H."/>
            <person name="Barry K."/>
            <person name="Grigoriev I.V."/>
            <person name="Stajich J.E."/>
            <person name="Kennedy P.G."/>
        </authorList>
    </citation>
    <scope>NUCLEOTIDE SEQUENCE</scope>
    <source>
        <strain evidence="1">DOB743</strain>
    </source>
</reference>
<feature type="non-terminal residue" evidence="1">
    <location>
        <position position="1"/>
    </location>
</feature>
<dbReference type="AlphaFoldDB" id="A0A9P7D7K1"/>
<organism evidence="1 2">
    <name type="scientific">Suillus placidus</name>
    <dbReference type="NCBI Taxonomy" id="48579"/>
    <lineage>
        <taxon>Eukaryota</taxon>
        <taxon>Fungi</taxon>
        <taxon>Dikarya</taxon>
        <taxon>Basidiomycota</taxon>
        <taxon>Agaricomycotina</taxon>
        <taxon>Agaricomycetes</taxon>
        <taxon>Agaricomycetidae</taxon>
        <taxon>Boletales</taxon>
        <taxon>Suillineae</taxon>
        <taxon>Suillaceae</taxon>
        <taxon>Suillus</taxon>
    </lineage>
</organism>
<evidence type="ECO:0000313" key="1">
    <source>
        <dbReference type="EMBL" id="KAG1781471.1"/>
    </source>
</evidence>
<name>A0A9P7D7K1_9AGAM</name>
<comment type="caution">
    <text evidence="1">The sequence shown here is derived from an EMBL/GenBank/DDBJ whole genome shotgun (WGS) entry which is preliminary data.</text>
</comment>
<dbReference type="Gene3D" id="3.30.420.10">
    <property type="entry name" value="Ribonuclease H-like superfamily/Ribonuclease H"/>
    <property type="match status" value="1"/>
</dbReference>
<accession>A0A9P7D7K1</accession>
<dbReference type="InterPro" id="IPR012337">
    <property type="entry name" value="RNaseH-like_sf"/>
</dbReference>
<sequence>GSIGVAKKLSSVQRLTAIAITGTMITTATDILEAHANLLPTTLLLQNTCYCAIICLATHPKSHPLYEAVRRAVRNYVASHRSSLHRLTHRYSIIPDDIETLIPSHRSPSSANPWSMHIIETKEDAIREHEHLADNVQVYCDGSGYQGKIGAAVVLFRAGRPPRTLHYHLGTDEEHTVFEAEEVGLTLAVRLISTEQDITFPISISVDNQASIKAGRVSIRDQAHTWQIAFAA</sequence>
<evidence type="ECO:0000313" key="2">
    <source>
        <dbReference type="Proteomes" id="UP000714275"/>
    </source>
</evidence>
<dbReference type="InterPro" id="IPR036397">
    <property type="entry name" value="RNaseH_sf"/>
</dbReference>
<dbReference type="GO" id="GO:0003676">
    <property type="term" value="F:nucleic acid binding"/>
    <property type="evidence" value="ECO:0007669"/>
    <property type="project" value="InterPro"/>
</dbReference>
<dbReference type="OrthoDB" id="3051850at2759"/>
<protein>
    <submittedName>
        <fullName evidence="1">Uncharacterized protein</fullName>
    </submittedName>
</protein>
<keyword evidence="2" id="KW-1185">Reference proteome</keyword>
<proteinExistence type="predicted"/>
<dbReference type="EMBL" id="JABBWD010000005">
    <property type="protein sequence ID" value="KAG1781471.1"/>
    <property type="molecule type" value="Genomic_DNA"/>
</dbReference>
<dbReference type="SUPFAM" id="SSF53098">
    <property type="entry name" value="Ribonuclease H-like"/>
    <property type="match status" value="1"/>
</dbReference>
<dbReference type="Proteomes" id="UP000714275">
    <property type="component" value="Unassembled WGS sequence"/>
</dbReference>